<dbReference type="AlphaFoldDB" id="A0A158KX35"/>
<dbReference type="Pfam" id="PF08401">
    <property type="entry name" value="ArdcN"/>
    <property type="match status" value="1"/>
</dbReference>
<name>A0A158KX35_9BURK</name>
<feature type="domain" description="N-terminal" evidence="1">
    <location>
        <begin position="8"/>
        <end position="38"/>
    </location>
</feature>
<dbReference type="GO" id="GO:0003697">
    <property type="term" value="F:single-stranded DNA binding"/>
    <property type="evidence" value="ECO:0007669"/>
    <property type="project" value="InterPro"/>
</dbReference>
<proteinExistence type="predicted"/>
<accession>A0A158KX35</accession>
<evidence type="ECO:0000313" key="2">
    <source>
        <dbReference type="EMBL" id="SAL85702.1"/>
    </source>
</evidence>
<reference evidence="2" key="1">
    <citation type="submission" date="2016-01" db="EMBL/GenBank/DDBJ databases">
        <authorList>
            <person name="Peeters C."/>
        </authorList>
    </citation>
    <scope>NUCLEOTIDE SEQUENCE [LARGE SCALE GENOMIC DNA]</scope>
    <source>
        <strain evidence="2">LMG 22940</strain>
    </source>
</reference>
<keyword evidence="3" id="KW-1185">Reference proteome</keyword>
<dbReference type="EMBL" id="FCON02000198">
    <property type="protein sequence ID" value="SAL85702.1"/>
    <property type="molecule type" value="Genomic_DNA"/>
</dbReference>
<dbReference type="Proteomes" id="UP000054770">
    <property type="component" value="Unassembled WGS sequence"/>
</dbReference>
<sequence>MKTEPKADVYTRVTDKIIADLKQGVRPWAKPWSGGNTGCCCGAKRWKKAISQTAG</sequence>
<gene>
    <name evidence="2" type="ORF">AWB68_07770</name>
</gene>
<organism evidence="2 3">
    <name type="scientific">Caballeronia choica</name>
    <dbReference type="NCBI Taxonomy" id="326476"/>
    <lineage>
        <taxon>Bacteria</taxon>
        <taxon>Pseudomonadati</taxon>
        <taxon>Pseudomonadota</taxon>
        <taxon>Betaproteobacteria</taxon>
        <taxon>Burkholderiales</taxon>
        <taxon>Burkholderiaceae</taxon>
        <taxon>Caballeronia</taxon>
    </lineage>
</organism>
<comment type="caution">
    <text evidence="2">The sequence shown here is derived from an EMBL/GenBank/DDBJ whole genome shotgun (WGS) entry which is preliminary data.</text>
</comment>
<protein>
    <recommendedName>
        <fullName evidence="1">N-terminal domain-containing protein</fullName>
    </recommendedName>
</protein>
<evidence type="ECO:0000259" key="1">
    <source>
        <dbReference type="Pfam" id="PF08401"/>
    </source>
</evidence>
<dbReference type="InterPro" id="IPR013610">
    <property type="entry name" value="ArdC_N"/>
</dbReference>
<evidence type="ECO:0000313" key="3">
    <source>
        <dbReference type="Proteomes" id="UP000054770"/>
    </source>
</evidence>